<evidence type="ECO:0000313" key="1">
    <source>
        <dbReference type="EMBL" id="MED6223108.1"/>
    </source>
</evidence>
<gene>
    <name evidence="1" type="ORF">PIB30_070803</name>
</gene>
<name>A0ABU6ZM80_9FABA</name>
<organism evidence="1 2">
    <name type="scientific">Stylosanthes scabra</name>
    <dbReference type="NCBI Taxonomy" id="79078"/>
    <lineage>
        <taxon>Eukaryota</taxon>
        <taxon>Viridiplantae</taxon>
        <taxon>Streptophyta</taxon>
        <taxon>Embryophyta</taxon>
        <taxon>Tracheophyta</taxon>
        <taxon>Spermatophyta</taxon>
        <taxon>Magnoliopsida</taxon>
        <taxon>eudicotyledons</taxon>
        <taxon>Gunneridae</taxon>
        <taxon>Pentapetalae</taxon>
        <taxon>rosids</taxon>
        <taxon>fabids</taxon>
        <taxon>Fabales</taxon>
        <taxon>Fabaceae</taxon>
        <taxon>Papilionoideae</taxon>
        <taxon>50 kb inversion clade</taxon>
        <taxon>dalbergioids sensu lato</taxon>
        <taxon>Dalbergieae</taxon>
        <taxon>Pterocarpus clade</taxon>
        <taxon>Stylosanthes</taxon>
    </lineage>
</organism>
<reference evidence="1 2" key="1">
    <citation type="journal article" date="2023" name="Plants (Basel)">
        <title>Bridging the Gap: Combining Genomics and Transcriptomics Approaches to Understand Stylosanthes scabra, an Orphan Legume from the Brazilian Caatinga.</title>
        <authorList>
            <person name="Ferreira-Neto J.R.C."/>
            <person name="da Silva M.D."/>
            <person name="Binneck E."/>
            <person name="de Melo N.F."/>
            <person name="da Silva R.H."/>
            <person name="de Melo A.L.T.M."/>
            <person name="Pandolfi V."/>
            <person name="Bustamante F.O."/>
            <person name="Brasileiro-Vidal A.C."/>
            <person name="Benko-Iseppon A.M."/>
        </authorList>
    </citation>
    <scope>NUCLEOTIDE SEQUENCE [LARGE SCALE GENOMIC DNA]</scope>
    <source>
        <tissue evidence="1">Leaves</tissue>
    </source>
</reference>
<protein>
    <submittedName>
        <fullName evidence="1">Uncharacterized protein</fullName>
    </submittedName>
</protein>
<proteinExistence type="predicted"/>
<keyword evidence="2" id="KW-1185">Reference proteome</keyword>
<dbReference type="Proteomes" id="UP001341840">
    <property type="component" value="Unassembled WGS sequence"/>
</dbReference>
<sequence length="142" mass="15636">MGGTELISMLLTLRPCQQPRPAAVVYAQDIRIGVNFATLWENNLNPVLGIFKLGCTFMTFSTKFGTAILTRPRASVHTLHHLPSLPTFSSSIVDNDDDCILTSSFRCKRLPYDLNILAPESDDAATGRDLVADELCVTPLRL</sequence>
<accession>A0ABU6ZM80</accession>
<comment type="caution">
    <text evidence="1">The sequence shown here is derived from an EMBL/GenBank/DDBJ whole genome shotgun (WGS) entry which is preliminary data.</text>
</comment>
<evidence type="ECO:0000313" key="2">
    <source>
        <dbReference type="Proteomes" id="UP001341840"/>
    </source>
</evidence>
<dbReference type="EMBL" id="JASCZI010272665">
    <property type="protein sequence ID" value="MED6223108.1"/>
    <property type="molecule type" value="Genomic_DNA"/>
</dbReference>